<accession>A0A0B0NPZ8</accession>
<dbReference type="SUPFAM" id="SSF52058">
    <property type="entry name" value="L domain-like"/>
    <property type="match status" value="1"/>
</dbReference>
<dbReference type="InterPro" id="IPR044974">
    <property type="entry name" value="Disease_R_plants"/>
</dbReference>
<dbReference type="EMBL" id="KN400341">
    <property type="protein sequence ID" value="KHG13849.1"/>
    <property type="molecule type" value="Genomic_DNA"/>
</dbReference>
<dbReference type="Gene3D" id="3.80.10.10">
    <property type="entry name" value="Ribonuclease Inhibitor"/>
    <property type="match status" value="2"/>
</dbReference>
<proteinExistence type="predicted"/>
<dbReference type="PANTHER" id="PTHR11017:SF479">
    <property type="entry name" value="DISEASE RESISTANCE PROTEIN (TIR-NBS-LRR CLASS) FAMILY"/>
    <property type="match status" value="1"/>
</dbReference>
<evidence type="ECO:0000313" key="1">
    <source>
        <dbReference type="EMBL" id="KHG13849.1"/>
    </source>
</evidence>
<sequence>MTNLRYIFFYSSSKYLLREESEDYKKLLTYQDDIVFLPDELRYLRWDYYPFKSLSSSFNPKNLIALILPHGNMEHLWNKDQDLVHLRKINLFSCKKLKKIPNLLKAVNLERLDCENCESLVELPCLDHLTSLKTLHLKGCRSLKKFPEILNNFSRLDLSETGIEEVPDFIEHLHRLGKLILRNSRVKDVSSNISKLESLSSLHLSGCPIVKFPAVDVPSPSLRFKSLKYMHMDRCKSLKLLSELPPYLHDLNVHDCTSLEKVSFADKNLYQFVSLGDDNDDNVFLMLFCNCFNLNQESTNNIEANAMLKIGSLAKEWASRYDWKYQHDNFPSLICCFPGNKISANKFECQSMNSSLSLKIAPNGGSGSRVLVFAICLVADLTHCLEFQLLECICEYQFTAAGGGNGGGGYEKLRSKISFLELLEPEKCMGDHVFILSSIDMVKEDQNYEEASFEFYIRNWDEEEDDGEEDYIKVKRCGVHVFYVDATEVAGNKRSFSHDGEEGDGGDGGFRMGLDWRTNSGLGSASLFSSTIGVIWTNSGLGSASLFSSTIGVIWYLNTCCIFLQSYLDSLERLVIYLSTQSQSNLLSPFLGSGNSVFVEKICNRSQNLRDKHMELEATFDSFHSQARLGSVVDIIQLNCLGSTIGAHAIGSK</sequence>
<gene>
    <name evidence="1" type="ORF">F383_19882</name>
</gene>
<protein>
    <submittedName>
        <fullName evidence="1">Uncharacterized protein</fullName>
    </submittedName>
</protein>
<dbReference type="GO" id="GO:0006952">
    <property type="term" value="P:defense response"/>
    <property type="evidence" value="ECO:0007669"/>
    <property type="project" value="InterPro"/>
</dbReference>
<organism evidence="1 2">
    <name type="scientific">Gossypium arboreum</name>
    <name type="common">Tree cotton</name>
    <name type="synonym">Gossypium nanking</name>
    <dbReference type="NCBI Taxonomy" id="29729"/>
    <lineage>
        <taxon>Eukaryota</taxon>
        <taxon>Viridiplantae</taxon>
        <taxon>Streptophyta</taxon>
        <taxon>Embryophyta</taxon>
        <taxon>Tracheophyta</taxon>
        <taxon>Spermatophyta</taxon>
        <taxon>Magnoliopsida</taxon>
        <taxon>eudicotyledons</taxon>
        <taxon>Gunneridae</taxon>
        <taxon>Pentapetalae</taxon>
        <taxon>rosids</taxon>
        <taxon>malvids</taxon>
        <taxon>Malvales</taxon>
        <taxon>Malvaceae</taxon>
        <taxon>Malvoideae</taxon>
        <taxon>Gossypium</taxon>
    </lineage>
</organism>
<reference evidence="2" key="1">
    <citation type="submission" date="2014-09" db="EMBL/GenBank/DDBJ databases">
        <authorList>
            <person name="Mudge J."/>
            <person name="Ramaraj T."/>
            <person name="Lindquist I.E."/>
            <person name="Bharti A.K."/>
            <person name="Sundararajan A."/>
            <person name="Cameron C.T."/>
            <person name="Woodward J.E."/>
            <person name="May G.D."/>
            <person name="Brubaker C."/>
            <person name="Broadhvest J."/>
            <person name="Wilkins T.A."/>
        </authorList>
    </citation>
    <scope>NUCLEOTIDE SEQUENCE</scope>
    <source>
        <strain evidence="2">cv. AKA8401</strain>
    </source>
</reference>
<dbReference type="InterPro" id="IPR032675">
    <property type="entry name" value="LRR_dom_sf"/>
</dbReference>
<keyword evidence="2" id="KW-1185">Reference proteome</keyword>
<dbReference type="Proteomes" id="UP000032142">
    <property type="component" value="Unassembled WGS sequence"/>
</dbReference>
<evidence type="ECO:0000313" key="2">
    <source>
        <dbReference type="Proteomes" id="UP000032142"/>
    </source>
</evidence>
<name>A0A0B0NPZ8_GOSAR</name>
<dbReference type="PANTHER" id="PTHR11017">
    <property type="entry name" value="LEUCINE-RICH REPEAT-CONTAINING PROTEIN"/>
    <property type="match status" value="1"/>
</dbReference>
<dbReference type="AlphaFoldDB" id="A0A0B0NPZ8"/>